<feature type="region of interest" description="Disordered" evidence="15">
    <location>
        <begin position="99"/>
        <end position="196"/>
    </location>
</feature>
<protein>
    <recommendedName>
        <fullName evidence="3">histone acetyltransferase</fullName>
        <ecNumber evidence="3">2.3.1.48</ecNumber>
    </recommendedName>
</protein>
<feature type="compositionally biased region" description="Basic residues" evidence="15">
    <location>
        <begin position="919"/>
        <end position="930"/>
    </location>
</feature>
<feature type="region of interest" description="Disordered" evidence="15">
    <location>
        <begin position="1192"/>
        <end position="1212"/>
    </location>
</feature>
<keyword evidence="9" id="KW-0805">Transcription regulation</keyword>
<comment type="catalytic activity">
    <reaction evidence="13">
        <text>L-lysyl-[protein] + acetyl-CoA = N(6)-acetyl-L-lysyl-[protein] + CoA + H(+)</text>
        <dbReference type="Rhea" id="RHEA:45948"/>
        <dbReference type="Rhea" id="RHEA-COMP:9752"/>
        <dbReference type="Rhea" id="RHEA-COMP:10731"/>
        <dbReference type="ChEBI" id="CHEBI:15378"/>
        <dbReference type="ChEBI" id="CHEBI:29969"/>
        <dbReference type="ChEBI" id="CHEBI:57287"/>
        <dbReference type="ChEBI" id="CHEBI:57288"/>
        <dbReference type="ChEBI" id="CHEBI:61930"/>
        <dbReference type="EC" id="2.3.1.48"/>
    </reaction>
</comment>
<dbReference type="PANTHER" id="PTHR13808">
    <property type="entry name" value="CBP/P300-RELATED"/>
    <property type="match status" value="1"/>
</dbReference>
<dbReference type="InterPro" id="IPR036427">
    <property type="entry name" value="Bromodomain-like_sf"/>
</dbReference>
<feature type="region of interest" description="Disordered" evidence="15">
    <location>
        <begin position="914"/>
        <end position="941"/>
    </location>
</feature>
<dbReference type="GO" id="GO:0005667">
    <property type="term" value="C:transcription regulator complex"/>
    <property type="evidence" value="ECO:0007669"/>
    <property type="project" value="TreeGrafter"/>
</dbReference>
<evidence type="ECO:0000259" key="17">
    <source>
        <dbReference type="PROSITE" id="PS50134"/>
    </source>
</evidence>
<dbReference type="EC" id="2.3.1.48" evidence="3"/>
<comment type="subcellular location">
    <subcellularLocation>
        <location evidence="2">Nucleus</location>
    </subcellularLocation>
</comment>
<evidence type="ECO:0000313" key="19">
    <source>
        <dbReference type="EMBL" id="CAE0371297.1"/>
    </source>
</evidence>
<dbReference type="InterPro" id="IPR011011">
    <property type="entry name" value="Znf_FYVE_PHD"/>
</dbReference>
<dbReference type="SMART" id="SM01250">
    <property type="entry name" value="KAT11"/>
    <property type="match status" value="1"/>
</dbReference>
<sequence>MEMSETLPTNGMGRPTQSALPHWYTQDLHLQERRKMITNIARLLQARKPNAPPEWMQKLPQMARRLEESLFRTANSFDAYRDTQTLKKRLQDLAMKMGLRAQQQKQNETKATIHTMNSSYTPSSNSQLAGAEQSSTMSQDPNSQNSSSITGGHDMTVDASIVSKQQSHDVTSKSAAKSSGQVPQRSYQSDQRQQVLRQQQQRLLLLRHASKCPHDNGNCPVTPHCAGMKKLWKHIAECKDQQCQTAHCVSSRYVLSHYHRCKDPRCAVCGPVRDAIQRNHEKAKQLALKQHGATTSHLDSVQDSSLMASDFHRAKKNIDNPGDNMPIIGRSKSNQMSRISDHGISTQGEEKESIKKGTVNNNARTIKATLPEEAKKKNTQATLEQNTSLLNSFTPAQIQAHLQSLKTGFRMSTSKIRHKCSPLLKKLTEHENSWIFMQPVDPIELNLPDYFEIIKNPMDLGSIKKRLEANGYKTISQFSADIKLTFDNAILYNGDESDVSKVAKEMKSMFERLYEELIASIDAEEEQRKSSGDVCILCGCEKLLFEPTSYYCNGSCNGQRIRRNSYYYTGGRNQYHWCQPCYNELKENEPLEFPDTTLWKKELQKKKNDEMHEESWVECSQCKRWVHQICALFNGRMNKGNTIYHCPFCFMIRRGALQPQPRPPSAKNIRHSKLSHYLEKRVQKALTDTVVENSSTESNTVNSIVADGIYVRQLSNIDKTHQVKSRLIKQYENTHYPSEFPVRSKCVVLFQEIDGVDVILFGMYVYEYGHDCPQPNQRRVYVSYLDSIHYFRPRKYRTLVYHEMLIAYLAHVKQRGFHTAHLWACPPCKGDDYIFFCHPEDQKTPKDDRLRCWYISLLEKARKEGIVTRITNLWDEYLKKDADVSNVPNFEGDYWPGEAENVLKTLEEEISELNETKSRKGSVSKSKVKARSAPAPDSNGFSIKTDTRDALVCRMGKIIEPMKDAFIVAYLQPRILLSLMSDNKKNGVSILSEKKMSSGSGEIMDTVKSTGKSEDDDVQAESQMTAVRDSEKCIDEAEQSGKKIAGVESELDSKSYGNKDELEEETNKLPGDSSVVSPVHVQLEFGSFIDETEDCDEIIESEFFDTRQQFLNLCQGNHYQFDELRRAKHTSMMSLYHIHNPDVPKFTVACSHCGTDINTGYCFNSEKDADFHLCQDCYQSSHKLYNKKAPFRRTNVGGDSQGHQTEEQRRERQRSIQLHMQLLQHASGCRNNRCPSANCNKMKNLLKHGASCSIRVQGGCAICRRIWALLQIHARQCRRENCVVPKCRQLKEQFRALIQQQAQMDERRRVAMNAAYRR</sequence>
<dbReference type="Gene3D" id="3.30.40.10">
    <property type="entry name" value="Zinc/RING finger domain, C3HC4 (zinc finger)"/>
    <property type="match status" value="1"/>
</dbReference>
<accession>A0A7S3K365</accession>
<evidence type="ECO:0000256" key="5">
    <source>
        <dbReference type="ARBA" id="ARBA00022723"/>
    </source>
</evidence>
<evidence type="ECO:0000256" key="6">
    <source>
        <dbReference type="ARBA" id="ARBA00022771"/>
    </source>
</evidence>
<keyword evidence="6" id="KW-0863">Zinc-finger</keyword>
<feature type="compositionally biased region" description="Polar residues" evidence="15">
    <location>
        <begin position="101"/>
        <end position="150"/>
    </location>
</feature>
<dbReference type="Gene3D" id="1.20.1020.10">
    <property type="entry name" value="TAZ domain"/>
    <property type="match status" value="2"/>
</dbReference>
<dbReference type="Pfam" id="PF16987">
    <property type="entry name" value="KIX_2"/>
    <property type="match status" value="1"/>
</dbReference>
<proteinExistence type="predicted"/>
<dbReference type="SMART" id="SM00551">
    <property type="entry name" value="ZnF_TAZ"/>
    <property type="match status" value="2"/>
</dbReference>
<evidence type="ECO:0000256" key="4">
    <source>
        <dbReference type="ARBA" id="ARBA00022679"/>
    </source>
</evidence>
<evidence type="ECO:0000256" key="12">
    <source>
        <dbReference type="ARBA" id="ARBA00023242"/>
    </source>
</evidence>
<gene>
    <name evidence="19" type="ORF">ALAG00032_LOCUS12079</name>
</gene>
<dbReference type="PROSITE" id="PS50134">
    <property type="entry name" value="ZF_TAZ"/>
    <property type="match status" value="2"/>
</dbReference>
<dbReference type="InterPro" id="IPR036529">
    <property type="entry name" value="KIX_dom_sf"/>
</dbReference>
<keyword evidence="12" id="KW-0539">Nucleus</keyword>
<feature type="region of interest" description="Disordered" evidence="15">
    <location>
        <begin position="1037"/>
        <end position="1073"/>
    </location>
</feature>
<evidence type="ECO:0000259" key="18">
    <source>
        <dbReference type="PROSITE" id="PS51727"/>
    </source>
</evidence>
<dbReference type="PROSITE" id="PS50014">
    <property type="entry name" value="BROMODOMAIN_2"/>
    <property type="match status" value="1"/>
</dbReference>
<dbReference type="GO" id="GO:0031490">
    <property type="term" value="F:chromatin DNA binding"/>
    <property type="evidence" value="ECO:0007669"/>
    <property type="project" value="TreeGrafter"/>
</dbReference>
<organism evidence="19">
    <name type="scientific">Aureoumbra lagunensis</name>
    <dbReference type="NCBI Taxonomy" id="44058"/>
    <lineage>
        <taxon>Eukaryota</taxon>
        <taxon>Sar</taxon>
        <taxon>Stramenopiles</taxon>
        <taxon>Ochrophyta</taxon>
        <taxon>Pelagophyceae</taxon>
        <taxon>Pelagomonadales</taxon>
        <taxon>Aureoumbra</taxon>
    </lineage>
</organism>
<keyword evidence="8" id="KW-0156">Chromatin regulator</keyword>
<evidence type="ECO:0000256" key="9">
    <source>
        <dbReference type="ARBA" id="ARBA00023015"/>
    </source>
</evidence>
<dbReference type="GO" id="GO:0003713">
    <property type="term" value="F:transcription coactivator activity"/>
    <property type="evidence" value="ECO:0007669"/>
    <property type="project" value="TreeGrafter"/>
</dbReference>
<keyword evidence="5" id="KW-0479">Metal-binding</keyword>
<keyword evidence="4" id="KW-0808">Transferase</keyword>
<evidence type="ECO:0000256" key="8">
    <source>
        <dbReference type="ARBA" id="ARBA00022853"/>
    </source>
</evidence>
<dbReference type="GO" id="GO:0005634">
    <property type="term" value="C:nucleus"/>
    <property type="evidence" value="ECO:0007669"/>
    <property type="project" value="UniProtKB-SubCell"/>
</dbReference>
<dbReference type="Pfam" id="PF00439">
    <property type="entry name" value="Bromodomain"/>
    <property type="match status" value="1"/>
</dbReference>
<dbReference type="Pfam" id="PF08214">
    <property type="entry name" value="HAT_KAT11"/>
    <property type="match status" value="1"/>
</dbReference>
<dbReference type="GO" id="GO:0008270">
    <property type="term" value="F:zinc ion binding"/>
    <property type="evidence" value="ECO:0007669"/>
    <property type="project" value="UniProtKB-KW"/>
</dbReference>
<evidence type="ECO:0000256" key="1">
    <source>
        <dbReference type="ARBA" id="ARBA00002581"/>
    </source>
</evidence>
<dbReference type="InterPro" id="IPR038547">
    <property type="entry name" value="RING_CBP-p300_sf"/>
</dbReference>
<evidence type="ECO:0000256" key="10">
    <source>
        <dbReference type="ARBA" id="ARBA00023117"/>
    </source>
</evidence>
<keyword evidence="11" id="KW-0804">Transcription</keyword>
<feature type="domain" description="Bromo" evidence="16">
    <location>
        <begin position="428"/>
        <end position="500"/>
    </location>
</feature>
<feature type="domain" description="TAZ-type" evidence="17">
    <location>
        <begin position="1209"/>
        <end position="1290"/>
    </location>
</feature>
<dbReference type="PROSITE" id="PS01359">
    <property type="entry name" value="ZF_PHD_1"/>
    <property type="match status" value="1"/>
</dbReference>
<evidence type="ECO:0000256" key="14">
    <source>
        <dbReference type="PROSITE-ProRule" id="PRU00035"/>
    </source>
</evidence>
<dbReference type="GO" id="GO:0045944">
    <property type="term" value="P:positive regulation of transcription by RNA polymerase II"/>
    <property type="evidence" value="ECO:0007669"/>
    <property type="project" value="TreeGrafter"/>
</dbReference>
<evidence type="ECO:0000256" key="3">
    <source>
        <dbReference type="ARBA" id="ARBA00013184"/>
    </source>
</evidence>
<dbReference type="PRINTS" id="PR00503">
    <property type="entry name" value="BROMODOMAIN"/>
</dbReference>
<dbReference type="SMART" id="SM00297">
    <property type="entry name" value="BROMO"/>
    <property type="match status" value="1"/>
</dbReference>
<feature type="domain" description="TAZ-type" evidence="17">
    <location>
        <begin position="189"/>
        <end position="272"/>
    </location>
</feature>
<dbReference type="InterPro" id="IPR013083">
    <property type="entry name" value="Znf_RING/FYVE/PHD"/>
</dbReference>
<dbReference type="InterPro" id="IPR001487">
    <property type="entry name" value="Bromodomain"/>
</dbReference>
<reference evidence="19" key="1">
    <citation type="submission" date="2021-01" db="EMBL/GenBank/DDBJ databases">
        <authorList>
            <person name="Corre E."/>
            <person name="Pelletier E."/>
            <person name="Niang G."/>
            <person name="Scheremetjew M."/>
            <person name="Finn R."/>
            <person name="Kale V."/>
            <person name="Holt S."/>
            <person name="Cochrane G."/>
            <person name="Meng A."/>
            <person name="Brown T."/>
            <person name="Cohen L."/>
        </authorList>
    </citation>
    <scope>NUCLEOTIDE SEQUENCE</scope>
    <source>
        <strain evidence="19">CCMP1510</strain>
    </source>
</reference>
<feature type="domain" description="CBP/p300-type HAT" evidence="18">
    <location>
        <begin position="663"/>
        <end position="1143"/>
    </location>
</feature>
<dbReference type="SUPFAM" id="SSF57933">
    <property type="entry name" value="TAZ domain"/>
    <property type="match status" value="2"/>
</dbReference>
<dbReference type="PANTHER" id="PTHR13808:SF1">
    <property type="entry name" value="HISTONE ACETYLTRANSFERASE"/>
    <property type="match status" value="1"/>
</dbReference>
<dbReference type="Gene3D" id="1.10.246.20">
    <property type="entry name" value="Coactivator CBP, KIX domain"/>
    <property type="match status" value="1"/>
</dbReference>
<dbReference type="SUPFAM" id="SSF57850">
    <property type="entry name" value="RING/U-box"/>
    <property type="match status" value="1"/>
</dbReference>
<dbReference type="SUPFAM" id="SSF47370">
    <property type="entry name" value="Bromodomain"/>
    <property type="match status" value="1"/>
</dbReference>
<evidence type="ECO:0000256" key="7">
    <source>
        <dbReference type="ARBA" id="ARBA00022833"/>
    </source>
</evidence>
<feature type="compositionally biased region" description="Basic and acidic residues" evidence="15">
    <location>
        <begin position="1051"/>
        <end position="1060"/>
    </location>
</feature>
<dbReference type="InterPro" id="IPR031162">
    <property type="entry name" value="CBP_P300_HAT"/>
</dbReference>
<dbReference type="InterPro" id="IPR035898">
    <property type="entry name" value="TAZ_dom_sf"/>
</dbReference>
<dbReference type="PROSITE" id="PS51727">
    <property type="entry name" value="CBP_P300_HAT"/>
    <property type="match status" value="1"/>
</dbReference>
<dbReference type="SUPFAM" id="SSF57903">
    <property type="entry name" value="FYVE/PHD zinc finger"/>
    <property type="match status" value="1"/>
</dbReference>
<evidence type="ECO:0000256" key="2">
    <source>
        <dbReference type="ARBA" id="ARBA00004123"/>
    </source>
</evidence>
<keyword evidence="10 14" id="KW-0103">Bromodomain</keyword>
<evidence type="ECO:0000256" key="13">
    <source>
        <dbReference type="ARBA" id="ARBA00048017"/>
    </source>
</evidence>
<feature type="compositionally biased region" description="Polar residues" evidence="15">
    <location>
        <begin position="172"/>
        <end position="190"/>
    </location>
</feature>
<dbReference type="GO" id="GO:0004402">
    <property type="term" value="F:histone acetyltransferase activity"/>
    <property type="evidence" value="ECO:0007669"/>
    <property type="project" value="InterPro"/>
</dbReference>
<comment type="function">
    <text evidence="1">Acetyltransferase enzyme. Acetylates histones, giving a specific tag for transcriptional activation.</text>
</comment>
<dbReference type="Gene3D" id="2.10.110.40">
    <property type="match status" value="1"/>
</dbReference>
<evidence type="ECO:0000256" key="11">
    <source>
        <dbReference type="ARBA" id="ARBA00023163"/>
    </source>
</evidence>
<dbReference type="Pfam" id="PF02135">
    <property type="entry name" value="zf-TAZ"/>
    <property type="match status" value="2"/>
</dbReference>
<dbReference type="InterPro" id="IPR013178">
    <property type="entry name" value="Histone_AcTrfase_Rtt109/CBP"/>
</dbReference>
<evidence type="ECO:0000256" key="15">
    <source>
        <dbReference type="SAM" id="MobiDB-lite"/>
    </source>
</evidence>
<keyword evidence="7" id="KW-0862">Zinc</keyword>
<dbReference type="EMBL" id="HBIJ01018318">
    <property type="protein sequence ID" value="CAE0371297.1"/>
    <property type="molecule type" value="Transcribed_RNA"/>
</dbReference>
<dbReference type="InterPro" id="IPR000197">
    <property type="entry name" value="Znf_TAZ"/>
</dbReference>
<name>A0A7S3K365_9STRA</name>
<dbReference type="GO" id="GO:0000123">
    <property type="term" value="C:histone acetyltransferase complex"/>
    <property type="evidence" value="ECO:0007669"/>
    <property type="project" value="TreeGrafter"/>
</dbReference>
<evidence type="ECO:0000259" key="16">
    <source>
        <dbReference type="PROSITE" id="PS50014"/>
    </source>
</evidence>
<dbReference type="InterPro" id="IPR036546">
    <property type="entry name" value="MED15_KIX"/>
</dbReference>
<dbReference type="Gene3D" id="1.20.920.10">
    <property type="entry name" value="Bromodomain-like"/>
    <property type="match status" value="1"/>
</dbReference>
<dbReference type="InterPro" id="IPR019786">
    <property type="entry name" value="Zinc_finger_PHD-type_CS"/>
</dbReference>